<dbReference type="STRING" id="448386.A0A2V3J079"/>
<sequence>MSSPSSDALVHYLSLARLASAESAAQICVEATEDPNLYVFSELLCLPCIQALHNNGSWDKFFQLLCLFAHGTVQDYHQNRAIFPPLSEAHMTKLRTLTLVSLAYGDSELQYAQLREASAVSAT</sequence>
<gene>
    <name evidence="2" type="ORF">BWQ96_02483</name>
</gene>
<accession>A0A2V3J079</accession>
<dbReference type="InterPro" id="IPR045237">
    <property type="entry name" value="COPS7/eIF3m"/>
</dbReference>
<keyword evidence="1" id="KW-0736">Signalosome</keyword>
<evidence type="ECO:0000256" key="1">
    <source>
        <dbReference type="ARBA" id="ARBA00022790"/>
    </source>
</evidence>
<comment type="caution">
    <text evidence="2">The sequence shown here is derived from an EMBL/GenBank/DDBJ whole genome shotgun (WGS) entry which is preliminary data.</text>
</comment>
<name>A0A2V3J079_9FLOR</name>
<dbReference type="PANTHER" id="PTHR15350">
    <property type="entry name" value="COP9 SIGNALOSOME COMPLEX SUBUNIT 7/DENDRITIC CELL PROTEIN GA17"/>
    <property type="match status" value="1"/>
</dbReference>
<evidence type="ECO:0000313" key="2">
    <source>
        <dbReference type="EMBL" id="PXF47801.1"/>
    </source>
</evidence>
<reference evidence="2 3" key="1">
    <citation type="journal article" date="2018" name="Mol. Biol. Evol.">
        <title>Analysis of the draft genome of the red seaweed Gracilariopsis chorda provides insights into genome size evolution in Rhodophyta.</title>
        <authorList>
            <person name="Lee J."/>
            <person name="Yang E.C."/>
            <person name="Graf L."/>
            <person name="Yang J.H."/>
            <person name="Qiu H."/>
            <person name="Zel Zion U."/>
            <person name="Chan C.X."/>
            <person name="Stephens T.G."/>
            <person name="Weber A.P.M."/>
            <person name="Boo G.H."/>
            <person name="Boo S.M."/>
            <person name="Kim K.M."/>
            <person name="Shin Y."/>
            <person name="Jung M."/>
            <person name="Lee S.J."/>
            <person name="Yim H.S."/>
            <person name="Lee J.H."/>
            <person name="Bhattacharya D."/>
            <person name="Yoon H.S."/>
        </authorList>
    </citation>
    <scope>NUCLEOTIDE SEQUENCE [LARGE SCALE GENOMIC DNA]</scope>
    <source>
        <strain evidence="2 3">SKKU-2015</strain>
        <tissue evidence="2">Whole body</tissue>
    </source>
</reference>
<dbReference type="AlphaFoldDB" id="A0A2V3J079"/>
<evidence type="ECO:0000313" key="3">
    <source>
        <dbReference type="Proteomes" id="UP000247409"/>
    </source>
</evidence>
<dbReference type="PANTHER" id="PTHR15350:SF5">
    <property type="entry name" value="COP9 SIGNALOSOME COMPLEX SUBUNIT 7"/>
    <property type="match status" value="1"/>
</dbReference>
<keyword evidence="3" id="KW-1185">Reference proteome</keyword>
<dbReference type="EMBL" id="NBIV01000020">
    <property type="protein sequence ID" value="PXF47801.1"/>
    <property type="molecule type" value="Genomic_DNA"/>
</dbReference>
<dbReference type="Proteomes" id="UP000247409">
    <property type="component" value="Unassembled WGS sequence"/>
</dbReference>
<proteinExistence type="predicted"/>
<protein>
    <submittedName>
        <fullName evidence="2">COP9 signalosome complex subunit 7b</fullName>
    </submittedName>
</protein>
<dbReference type="OrthoDB" id="10265275at2759"/>
<dbReference type="Pfam" id="PF22061">
    <property type="entry name" value="CSN7_HB_subdom"/>
    <property type="match status" value="1"/>
</dbReference>
<organism evidence="2 3">
    <name type="scientific">Gracilariopsis chorda</name>
    <dbReference type="NCBI Taxonomy" id="448386"/>
    <lineage>
        <taxon>Eukaryota</taxon>
        <taxon>Rhodophyta</taxon>
        <taxon>Florideophyceae</taxon>
        <taxon>Rhodymeniophycidae</taxon>
        <taxon>Gracilariales</taxon>
        <taxon>Gracilariaceae</taxon>
        <taxon>Gracilariopsis</taxon>
    </lineage>
</organism>
<dbReference type="GO" id="GO:0008180">
    <property type="term" value="C:COP9 signalosome"/>
    <property type="evidence" value="ECO:0007669"/>
    <property type="project" value="UniProtKB-KW"/>
</dbReference>